<dbReference type="AlphaFoldDB" id="A0A6L2PR36"/>
<name>A0A6L2PR36_COPFO</name>
<gene>
    <name evidence="8" type="ORF">Cfor_07636</name>
</gene>
<dbReference type="GO" id="GO:0045944">
    <property type="term" value="P:positive regulation of transcription by RNA polymerase II"/>
    <property type="evidence" value="ECO:0007669"/>
    <property type="project" value="TreeGrafter"/>
</dbReference>
<dbReference type="PANTHER" id="PTHR24403">
    <property type="entry name" value="ZINC FINGER PROTEIN"/>
    <property type="match status" value="1"/>
</dbReference>
<evidence type="ECO:0000256" key="5">
    <source>
        <dbReference type="PROSITE-ProRule" id="PRU00042"/>
    </source>
</evidence>
<keyword evidence="1" id="KW-0479">Metal-binding</keyword>
<keyword evidence="2" id="KW-0677">Repeat</keyword>
<comment type="caution">
    <text evidence="8">The sequence shown here is derived from an EMBL/GenBank/DDBJ whole genome shotgun (WGS) entry which is preliminary data.</text>
</comment>
<feature type="region of interest" description="Disordered" evidence="6">
    <location>
        <begin position="29"/>
        <end position="49"/>
    </location>
</feature>
<dbReference type="InterPro" id="IPR013087">
    <property type="entry name" value="Znf_C2H2_type"/>
</dbReference>
<dbReference type="InterPro" id="IPR050688">
    <property type="entry name" value="Zinc_finger/UBP_domain"/>
</dbReference>
<dbReference type="OrthoDB" id="10004641at2759"/>
<dbReference type="GO" id="GO:0005634">
    <property type="term" value="C:nucleus"/>
    <property type="evidence" value="ECO:0007669"/>
    <property type="project" value="TreeGrafter"/>
</dbReference>
<keyword evidence="9" id="KW-1185">Reference proteome</keyword>
<feature type="non-terminal residue" evidence="8">
    <location>
        <position position="1"/>
    </location>
</feature>
<keyword evidence="3 5" id="KW-0863">Zinc-finger</keyword>
<reference evidence="9" key="1">
    <citation type="submission" date="2020-01" db="EMBL/GenBank/DDBJ databases">
        <title>Draft genome sequence of the Termite Coptotermes fromosanus.</title>
        <authorList>
            <person name="Itakura S."/>
            <person name="Yosikawa Y."/>
            <person name="Umezawa K."/>
        </authorList>
    </citation>
    <scope>NUCLEOTIDE SEQUENCE [LARGE SCALE GENOMIC DNA]</scope>
</reference>
<sequence length="214" mass="25158">TVGFHHHWLQSVLVKQEFDSDQFAPHFKGRSGGNYRRRAVHHNGSSSVGPGSFPCTRCGKVYNWRGNLLRHMRLECGKAPQFQCSYCPYETKHKNHLQRHVTSRHKDVLDSLQEQQTQHFYQTEQELQPTHMSHSTISSAKKKAFSCPRCNKVYNWRTNLRRHIRLECGKAPQFHCSFCPYKTKQKAHLTRHIAGRHRYLDLTDYAKFPYDSGY</sequence>
<dbReference type="Gene3D" id="3.30.160.60">
    <property type="entry name" value="Classic Zinc Finger"/>
    <property type="match status" value="2"/>
</dbReference>
<evidence type="ECO:0000256" key="3">
    <source>
        <dbReference type="ARBA" id="ARBA00022771"/>
    </source>
</evidence>
<organism evidence="8 9">
    <name type="scientific">Coptotermes formosanus</name>
    <name type="common">Formosan subterranean termite</name>
    <dbReference type="NCBI Taxonomy" id="36987"/>
    <lineage>
        <taxon>Eukaryota</taxon>
        <taxon>Metazoa</taxon>
        <taxon>Ecdysozoa</taxon>
        <taxon>Arthropoda</taxon>
        <taxon>Hexapoda</taxon>
        <taxon>Insecta</taxon>
        <taxon>Pterygota</taxon>
        <taxon>Neoptera</taxon>
        <taxon>Polyneoptera</taxon>
        <taxon>Dictyoptera</taxon>
        <taxon>Blattodea</taxon>
        <taxon>Blattoidea</taxon>
        <taxon>Termitoidae</taxon>
        <taxon>Rhinotermitidae</taxon>
        <taxon>Coptotermes</taxon>
    </lineage>
</organism>
<evidence type="ECO:0000259" key="7">
    <source>
        <dbReference type="PROSITE" id="PS50157"/>
    </source>
</evidence>
<feature type="domain" description="C2H2-type" evidence="7">
    <location>
        <begin position="145"/>
        <end position="172"/>
    </location>
</feature>
<evidence type="ECO:0000256" key="6">
    <source>
        <dbReference type="SAM" id="MobiDB-lite"/>
    </source>
</evidence>
<dbReference type="Pfam" id="PF00096">
    <property type="entry name" value="zf-C2H2"/>
    <property type="match status" value="2"/>
</dbReference>
<accession>A0A6L2PR36</accession>
<evidence type="ECO:0000256" key="4">
    <source>
        <dbReference type="ARBA" id="ARBA00022833"/>
    </source>
</evidence>
<proteinExistence type="predicted"/>
<dbReference type="SUPFAM" id="SSF57667">
    <property type="entry name" value="beta-beta-alpha zinc fingers"/>
    <property type="match status" value="2"/>
</dbReference>
<dbReference type="EMBL" id="BLKM01000519">
    <property type="protein sequence ID" value="GFG35033.1"/>
    <property type="molecule type" value="Genomic_DNA"/>
</dbReference>
<evidence type="ECO:0000313" key="8">
    <source>
        <dbReference type="EMBL" id="GFG35033.1"/>
    </source>
</evidence>
<keyword evidence="4" id="KW-0862">Zinc</keyword>
<dbReference type="Proteomes" id="UP000502823">
    <property type="component" value="Unassembled WGS sequence"/>
</dbReference>
<evidence type="ECO:0000313" key="9">
    <source>
        <dbReference type="Proteomes" id="UP000502823"/>
    </source>
</evidence>
<dbReference type="GO" id="GO:0008270">
    <property type="term" value="F:zinc ion binding"/>
    <property type="evidence" value="ECO:0007669"/>
    <property type="project" value="UniProtKB-KW"/>
</dbReference>
<dbReference type="InParanoid" id="A0A6L2PR36"/>
<dbReference type="InterPro" id="IPR036236">
    <property type="entry name" value="Znf_C2H2_sf"/>
</dbReference>
<dbReference type="SMART" id="SM00355">
    <property type="entry name" value="ZnF_C2H2"/>
    <property type="match status" value="4"/>
</dbReference>
<protein>
    <recommendedName>
        <fullName evidence="7">C2H2-type domain-containing protein</fullName>
    </recommendedName>
</protein>
<evidence type="ECO:0000256" key="2">
    <source>
        <dbReference type="ARBA" id="ARBA00022737"/>
    </source>
</evidence>
<dbReference type="PANTHER" id="PTHR24403:SF67">
    <property type="entry name" value="FI01116P-RELATED"/>
    <property type="match status" value="1"/>
</dbReference>
<dbReference type="PROSITE" id="PS50157">
    <property type="entry name" value="ZINC_FINGER_C2H2_2"/>
    <property type="match status" value="2"/>
</dbReference>
<feature type="domain" description="C2H2-type" evidence="7">
    <location>
        <begin position="53"/>
        <end position="80"/>
    </location>
</feature>
<evidence type="ECO:0000256" key="1">
    <source>
        <dbReference type="ARBA" id="ARBA00022723"/>
    </source>
</evidence>